<evidence type="ECO:0000256" key="1">
    <source>
        <dbReference type="SAM" id="MobiDB-lite"/>
    </source>
</evidence>
<comment type="caution">
    <text evidence="2">The sequence shown here is derived from an EMBL/GenBank/DDBJ whole genome shotgun (WGS) entry which is preliminary data.</text>
</comment>
<evidence type="ECO:0000313" key="2">
    <source>
        <dbReference type="EMBL" id="MCD7108495.1"/>
    </source>
</evidence>
<keyword evidence="3" id="KW-1185">Reference proteome</keyword>
<dbReference type="RefSeq" id="WP_092932098.1">
    <property type="nucleotide sequence ID" value="NZ_JAJOZR010000003.1"/>
</dbReference>
<sequence>MSSTTDPKIEAALASFISDHPEIDSRDAAIAAILENWFTSHGYLPHGQEGTRPEDLDATNDD</sequence>
<name>A0A9X1NPL4_9HYPH</name>
<protein>
    <submittedName>
        <fullName evidence="2">Uncharacterized protein</fullName>
    </submittedName>
</protein>
<dbReference type="EMBL" id="JAJOZR010000003">
    <property type="protein sequence ID" value="MCD7108495.1"/>
    <property type="molecule type" value="Genomic_DNA"/>
</dbReference>
<accession>A0A9X1NPL4</accession>
<reference evidence="2" key="1">
    <citation type="submission" date="2021-12" db="EMBL/GenBank/DDBJ databases">
        <authorList>
            <person name="Li Y."/>
        </authorList>
    </citation>
    <scope>NUCLEOTIDE SEQUENCE</scope>
    <source>
        <strain evidence="2">DKSPLA3</strain>
    </source>
</reference>
<dbReference type="Proteomes" id="UP001139089">
    <property type="component" value="Unassembled WGS sequence"/>
</dbReference>
<organism evidence="2 3">
    <name type="scientific">Rhizobium quercicola</name>
    <dbReference type="NCBI Taxonomy" id="2901226"/>
    <lineage>
        <taxon>Bacteria</taxon>
        <taxon>Pseudomonadati</taxon>
        <taxon>Pseudomonadota</taxon>
        <taxon>Alphaproteobacteria</taxon>
        <taxon>Hyphomicrobiales</taxon>
        <taxon>Rhizobiaceae</taxon>
        <taxon>Rhizobium/Agrobacterium group</taxon>
        <taxon>Rhizobium</taxon>
    </lineage>
</organism>
<proteinExistence type="predicted"/>
<evidence type="ECO:0000313" key="3">
    <source>
        <dbReference type="Proteomes" id="UP001139089"/>
    </source>
</evidence>
<dbReference type="AlphaFoldDB" id="A0A9X1NPL4"/>
<feature type="region of interest" description="Disordered" evidence="1">
    <location>
        <begin position="42"/>
        <end position="62"/>
    </location>
</feature>
<gene>
    <name evidence="2" type="ORF">LRX75_05490</name>
</gene>